<dbReference type="InterPro" id="IPR017112">
    <property type="entry name" value="HXA9/HXB9/HXC9"/>
</dbReference>
<dbReference type="GO" id="GO:0000978">
    <property type="term" value="F:RNA polymerase II cis-regulatory region sequence-specific DNA binding"/>
    <property type="evidence" value="ECO:0007669"/>
    <property type="project" value="TreeGrafter"/>
</dbReference>
<comment type="function">
    <text evidence="9">Sequence-specific transcription factor which is part of a developmental regulatory system that provides cells with specific positional identities on the anterior-posterior axis.</text>
</comment>
<evidence type="ECO:0000313" key="14">
    <source>
        <dbReference type="EMBL" id="AFZ94994.1"/>
    </source>
</evidence>
<name>M1G8E7_PETMA</name>
<keyword evidence="7 9" id="KW-0804">Transcription</keyword>
<evidence type="ECO:0000256" key="4">
    <source>
        <dbReference type="ARBA" id="ARBA00023015"/>
    </source>
</evidence>
<dbReference type="InterPro" id="IPR006711">
    <property type="entry name" value="Hox9_activation_N"/>
</dbReference>
<comment type="subcellular location">
    <subcellularLocation>
        <location evidence="1 9 10 11">Nucleus</location>
    </subcellularLocation>
</comment>
<dbReference type="AlphaFoldDB" id="M1G8E7"/>
<keyword evidence="6 10" id="KW-0371">Homeobox</keyword>
<dbReference type="GO" id="GO:0006351">
    <property type="term" value="P:DNA-templated transcription"/>
    <property type="evidence" value="ECO:0007669"/>
    <property type="project" value="InterPro"/>
</dbReference>
<dbReference type="PROSITE" id="PS00027">
    <property type="entry name" value="HOMEOBOX_1"/>
    <property type="match status" value="1"/>
</dbReference>
<gene>
    <name evidence="14" type="primary">Hox9</name>
</gene>
<dbReference type="PRINTS" id="PR00024">
    <property type="entry name" value="HOMEOBOX"/>
</dbReference>
<evidence type="ECO:0000256" key="1">
    <source>
        <dbReference type="ARBA" id="ARBA00004123"/>
    </source>
</evidence>
<evidence type="ECO:0000256" key="12">
    <source>
        <dbReference type="SAM" id="MobiDB-lite"/>
    </source>
</evidence>
<evidence type="ECO:0000256" key="8">
    <source>
        <dbReference type="ARBA" id="ARBA00023242"/>
    </source>
</evidence>
<evidence type="ECO:0000256" key="6">
    <source>
        <dbReference type="ARBA" id="ARBA00023155"/>
    </source>
</evidence>
<dbReference type="Pfam" id="PF00046">
    <property type="entry name" value="Homeodomain"/>
    <property type="match status" value="1"/>
</dbReference>
<dbReference type="Gene3D" id="1.10.10.60">
    <property type="entry name" value="Homeodomain-like"/>
    <property type="match status" value="1"/>
</dbReference>
<dbReference type="GO" id="GO:0000981">
    <property type="term" value="F:DNA-binding transcription factor activity, RNA polymerase II-specific"/>
    <property type="evidence" value="ECO:0007669"/>
    <property type="project" value="UniProtKB-UniRule"/>
</dbReference>
<dbReference type="SUPFAM" id="SSF46689">
    <property type="entry name" value="Homeodomain-like"/>
    <property type="match status" value="1"/>
</dbReference>
<accession>M1G8E7</accession>
<feature type="region of interest" description="Disordered" evidence="12">
    <location>
        <begin position="151"/>
        <end position="172"/>
    </location>
</feature>
<sequence length="259" mass="28542">MMSASKGSQGRYFVDSLVRHDGEELMAPLHDAGAPFQLPKPAAGLSAEYPACSFQPKPAMYQASWPHHHVHTQLNVYASPTAVAPESAYARSWLESLAGVGVGVGGSHAAFPLAGRQCDVAPMGGEGPGLGRFDAEPILYRGFAPEAPLDGRGVGGDPCTDTKLGPLDSSAEEKRQLEASDPSVNWLHARAGRKKRCPYSKQQTLELEKEFLFNMYLTRDRRYEVARGLNLTERQVKIWFQNRRMKLKKMKKEKSEDQG</sequence>
<evidence type="ECO:0000256" key="3">
    <source>
        <dbReference type="ARBA" id="ARBA00022473"/>
    </source>
</evidence>
<evidence type="ECO:0000256" key="9">
    <source>
        <dbReference type="PIRNR" id="PIRNR037109"/>
    </source>
</evidence>
<comment type="similarity">
    <text evidence="2 9">Belongs to the Abd-B homeobox family.</text>
</comment>
<dbReference type="InterPro" id="IPR009057">
    <property type="entry name" value="Homeodomain-like_sf"/>
</dbReference>
<dbReference type="GO" id="GO:0009952">
    <property type="term" value="P:anterior/posterior pattern specification"/>
    <property type="evidence" value="ECO:0007669"/>
    <property type="project" value="TreeGrafter"/>
</dbReference>
<dbReference type="InterPro" id="IPR017970">
    <property type="entry name" value="Homeobox_CS"/>
</dbReference>
<dbReference type="GO" id="GO:0009954">
    <property type="term" value="P:proximal/distal pattern formation"/>
    <property type="evidence" value="ECO:0007669"/>
    <property type="project" value="TreeGrafter"/>
</dbReference>
<keyword evidence="4 9" id="KW-0805">Transcription regulation</keyword>
<evidence type="ECO:0000256" key="5">
    <source>
        <dbReference type="ARBA" id="ARBA00023125"/>
    </source>
</evidence>
<dbReference type="PIRSF" id="PIRSF037109">
    <property type="entry name" value="Homeobox_Hox9"/>
    <property type="match status" value="1"/>
</dbReference>
<evidence type="ECO:0000256" key="11">
    <source>
        <dbReference type="RuleBase" id="RU000682"/>
    </source>
</evidence>
<dbReference type="EMBL" id="JQ706321">
    <property type="protein sequence ID" value="AFZ94994.1"/>
    <property type="molecule type" value="Genomic_DNA"/>
</dbReference>
<keyword evidence="3 9" id="KW-0217">Developmental protein</keyword>
<dbReference type="PANTHER" id="PTHR45970:SF2">
    <property type="entry name" value="AGAP004664-PA"/>
    <property type="match status" value="1"/>
</dbReference>
<reference evidence="14" key="1">
    <citation type="journal article" date="2013" name="Nat. Genet.">
        <title>Sequencing of the sea lamprey (Petromyzon marinus) genome provides insights into vertebrate evolution.</title>
        <authorList>
            <person name="Smith J.J."/>
            <person name="Kuraku S."/>
            <person name="Holt C."/>
            <person name="Sauka-Spengler T."/>
            <person name="Jiang N."/>
            <person name="Campbell M.S."/>
            <person name="Yandell M.D."/>
            <person name="Manousaki T."/>
            <person name="Meyer A."/>
            <person name="Bloom O.E."/>
            <person name="Morgan J.R."/>
            <person name="Buxbaum J.D."/>
            <person name="Sachidanandam R."/>
            <person name="Sims C."/>
            <person name="Garruss A.S."/>
            <person name="Cook M."/>
            <person name="Krumlauf R."/>
            <person name="Wiedemann L.M."/>
            <person name="Sower S.A."/>
            <person name="Decatur W.A."/>
            <person name="Hall J.A."/>
            <person name="Amemiya C.T."/>
            <person name="Saha N.R."/>
            <person name="Buckley K.M."/>
            <person name="Rast J.P."/>
            <person name="Das S."/>
            <person name="Hirano M."/>
            <person name="McCurley N."/>
            <person name="Guo P."/>
            <person name="Rohner N."/>
            <person name="Tabin C.J."/>
            <person name="Piccinelli P."/>
            <person name="Elgar G."/>
            <person name="Ruffier M."/>
            <person name="Aken B.L."/>
            <person name="Searle S.M."/>
            <person name="Muffato M."/>
            <person name="Pignatelli M."/>
            <person name="Herrero J."/>
            <person name="Jones M."/>
            <person name="Brown C.T."/>
            <person name="Chung-Davidson Y.W."/>
            <person name="Nanlohy K.G."/>
            <person name="Libants S.V."/>
            <person name="Yeh C.Y."/>
            <person name="McCauley D.W."/>
            <person name="Langeland J.A."/>
            <person name="Pancer Z."/>
            <person name="Fritzsch B."/>
            <person name="de Jong P.J."/>
            <person name="Zhu B."/>
            <person name="Fulton L.L."/>
            <person name="Theising B."/>
            <person name="Flicek P."/>
            <person name="Bronner M.E."/>
            <person name="Warren W.C."/>
            <person name="Clifton S.W."/>
            <person name="Wilson R.K."/>
            <person name="Li W."/>
        </authorList>
    </citation>
    <scope>NUCLEOTIDE SEQUENCE</scope>
</reference>
<dbReference type="InterPro" id="IPR001356">
    <property type="entry name" value="HD"/>
</dbReference>
<feature type="domain" description="Homeobox" evidence="13">
    <location>
        <begin position="190"/>
        <end position="250"/>
    </location>
</feature>
<dbReference type="Pfam" id="PF04617">
    <property type="entry name" value="Hox9_act"/>
    <property type="match status" value="1"/>
</dbReference>
<keyword evidence="5 9" id="KW-0238">DNA-binding</keyword>
<dbReference type="PROSITE" id="PS50071">
    <property type="entry name" value="HOMEOBOX_2"/>
    <property type="match status" value="1"/>
</dbReference>
<evidence type="ECO:0000256" key="2">
    <source>
        <dbReference type="ARBA" id="ARBA00006317"/>
    </source>
</evidence>
<organism evidence="14">
    <name type="scientific">Petromyzon marinus</name>
    <name type="common">Sea lamprey</name>
    <dbReference type="NCBI Taxonomy" id="7757"/>
    <lineage>
        <taxon>Eukaryota</taxon>
        <taxon>Metazoa</taxon>
        <taxon>Chordata</taxon>
        <taxon>Craniata</taxon>
        <taxon>Vertebrata</taxon>
        <taxon>Cyclostomata</taxon>
        <taxon>Hyperoartia</taxon>
        <taxon>Petromyzontiformes</taxon>
        <taxon>Petromyzontidae</taxon>
        <taxon>Petromyzon</taxon>
    </lineage>
</organism>
<dbReference type="PANTHER" id="PTHR45970">
    <property type="entry name" value="AGAP004664-PA"/>
    <property type="match status" value="1"/>
</dbReference>
<feature type="DNA-binding region" description="Homeobox" evidence="10">
    <location>
        <begin position="192"/>
        <end position="251"/>
    </location>
</feature>
<evidence type="ECO:0000256" key="7">
    <source>
        <dbReference type="ARBA" id="ARBA00023163"/>
    </source>
</evidence>
<dbReference type="CDD" id="cd00086">
    <property type="entry name" value="homeodomain"/>
    <property type="match status" value="1"/>
</dbReference>
<evidence type="ECO:0000259" key="13">
    <source>
        <dbReference type="PROSITE" id="PS50071"/>
    </source>
</evidence>
<protein>
    <recommendedName>
        <fullName evidence="9">Homeobox protein</fullName>
    </recommendedName>
</protein>
<keyword evidence="8 9" id="KW-0539">Nucleus</keyword>
<dbReference type="GO" id="GO:0005634">
    <property type="term" value="C:nucleus"/>
    <property type="evidence" value="ECO:0007669"/>
    <property type="project" value="UniProtKB-SubCell"/>
</dbReference>
<proteinExistence type="inferred from homology"/>
<dbReference type="InterPro" id="IPR020479">
    <property type="entry name" value="HD_metazoa"/>
</dbReference>
<dbReference type="SMART" id="SM00389">
    <property type="entry name" value="HOX"/>
    <property type="match status" value="1"/>
</dbReference>
<evidence type="ECO:0000256" key="10">
    <source>
        <dbReference type="PROSITE-ProRule" id="PRU00108"/>
    </source>
</evidence>